<accession>A0A8J5UNA3</accession>
<dbReference type="PANTHER" id="PTHR11616">
    <property type="entry name" value="SODIUM/CHLORIDE DEPENDENT TRANSPORTER"/>
    <property type="match status" value="1"/>
</dbReference>
<keyword evidence="3" id="KW-0472">Membrane</keyword>
<dbReference type="EMBL" id="JAAOIC020000072">
    <property type="protein sequence ID" value="KAG8033812.1"/>
    <property type="molecule type" value="Genomic_DNA"/>
</dbReference>
<feature type="disulfide bond" evidence="2">
    <location>
        <begin position="151"/>
        <end position="160"/>
    </location>
</feature>
<feature type="transmembrane region" description="Helical" evidence="3">
    <location>
        <begin position="244"/>
        <end position="263"/>
    </location>
</feature>
<keyword evidence="3" id="KW-0812">Transmembrane</keyword>
<dbReference type="PROSITE" id="PS50267">
    <property type="entry name" value="NA_NEUROTRAN_SYMP_3"/>
    <property type="match status" value="1"/>
</dbReference>
<gene>
    <name evidence="4" type="ORF">G9C98_008293</name>
</gene>
<dbReference type="GO" id="GO:0005886">
    <property type="term" value="C:plasma membrane"/>
    <property type="evidence" value="ECO:0007669"/>
    <property type="project" value="TreeGrafter"/>
</dbReference>
<evidence type="ECO:0000256" key="2">
    <source>
        <dbReference type="PIRSR" id="PIRSR600175-2"/>
    </source>
</evidence>
<keyword evidence="5" id="KW-1185">Reference proteome</keyword>
<keyword evidence="1" id="KW-0915">Sodium</keyword>
<keyword evidence="1" id="KW-0479">Metal-binding</keyword>
<dbReference type="InterPro" id="IPR000175">
    <property type="entry name" value="Na/ntran_symport"/>
</dbReference>
<organism evidence="4 5">
    <name type="scientific">Cotesia typhae</name>
    <dbReference type="NCBI Taxonomy" id="2053667"/>
    <lineage>
        <taxon>Eukaryota</taxon>
        <taxon>Metazoa</taxon>
        <taxon>Ecdysozoa</taxon>
        <taxon>Arthropoda</taxon>
        <taxon>Hexapoda</taxon>
        <taxon>Insecta</taxon>
        <taxon>Pterygota</taxon>
        <taxon>Neoptera</taxon>
        <taxon>Endopterygota</taxon>
        <taxon>Hymenoptera</taxon>
        <taxon>Apocrita</taxon>
        <taxon>Ichneumonoidea</taxon>
        <taxon>Braconidae</taxon>
        <taxon>Microgastrinae</taxon>
        <taxon>Cotesia</taxon>
    </lineage>
</organism>
<feature type="transmembrane region" description="Helical" evidence="3">
    <location>
        <begin position="414"/>
        <end position="435"/>
    </location>
</feature>
<evidence type="ECO:0000313" key="4">
    <source>
        <dbReference type="EMBL" id="KAG8033812.1"/>
    </source>
</evidence>
<reference evidence="4" key="1">
    <citation type="submission" date="2020-03" db="EMBL/GenBank/DDBJ databases">
        <authorList>
            <person name="Chebbi M.A."/>
            <person name="Drezen J.M."/>
        </authorList>
    </citation>
    <scope>NUCLEOTIDE SEQUENCE</scope>
    <source>
        <tissue evidence="4">Whole body</tissue>
    </source>
</reference>
<evidence type="ECO:0000313" key="5">
    <source>
        <dbReference type="Proteomes" id="UP000729913"/>
    </source>
</evidence>
<feature type="transmembrane region" description="Helical" evidence="3">
    <location>
        <begin position="529"/>
        <end position="550"/>
    </location>
</feature>
<feature type="binding site" evidence="1">
    <location>
        <position position="430"/>
    </location>
    <ligand>
        <name>Na(+)</name>
        <dbReference type="ChEBI" id="CHEBI:29101"/>
        <label>1</label>
    </ligand>
</feature>
<evidence type="ECO:0008006" key="6">
    <source>
        <dbReference type="Google" id="ProtNLM"/>
    </source>
</evidence>
<keyword evidence="3" id="KW-1133">Transmembrane helix</keyword>
<protein>
    <recommendedName>
        <fullName evidence="6">Transporter</fullName>
    </recommendedName>
</protein>
<dbReference type="Proteomes" id="UP000729913">
    <property type="component" value="Unassembled WGS sequence"/>
</dbReference>
<feature type="binding site" evidence="1">
    <location>
        <position position="52"/>
    </location>
    <ligand>
        <name>Na(+)</name>
        <dbReference type="ChEBI" id="CHEBI:29101"/>
        <label>1</label>
    </ligand>
</feature>
<feature type="binding site" evidence="1">
    <location>
        <position position="361"/>
    </location>
    <ligand>
        <name>Na(+)</name>
        <dbReference type="ChEBI" id="CHEBI:29101"/>
        <label>1</label>
    </ligand>
</feature>
<dbReference type="Pfam" id="PF00209">
    <property type="entry name" value="SNF"/>
    <property type="match status" value="1"/>
</dbReference>
<feature type="transmembrane region" description="Helical" evidence="3">
    <location>
        <begin position="488"/>
        <end position="508"/>
    </location>
</feature>
<dbReference type="GO" id="GO:0005283">
    <property type="term" value="F:amino acid:sodium symporter activity"/>
    <property type="evidence" value="ECO:0007669"/>
    <property type="project" value="TreeGrafter"/>
</dbReference>
<keyword evidence="2" id="KW-1015">Disulfide bond</keyword>
<feature type="transmembrane region" description="Helical" evidence="3">
    <location>
        <begin position="67"/>
        <end position="90"/>
    </location>
</feature>
<feature type="binding site" evidence="1">
    <location>
        <position position="329"/>
    </location>
    <ligand>
        <name>Na(+)</name>
        <dbReference type="ChEBI" id="CHEBI:29101"/>
        <label>1</label>
    </ligand>
</feature>
<dbReference type="PANTHER" id="PTHR11616:SF236">
    <property type="entry name" value="TRANSPORTER"/>
    <property type="match status" value="1"/>
</dbReference>
<evidence type="ECO:0000256" key="1">
    <source>
        <dbReference type="PIRSR" id="PIRSR600175-1"/>
    </source>
</evidence>
<feature type="binding site" evidence="1">
    <location>
        <position position="47"/>
    </location>
    <ligand>
        <name>Na(+)</name>
        <dbReference type="ChEBI" id="CHEBI:29101"/>
        <label>1</label>
    </ligand>
</feature>
<feature type="transmembrane region" description="Helical" evidence="3">
    <location>
        <begin position="355"/>
        <end position="380"/>
    </location>
</feature>
<feature type="transmembrane region" description="Helical" evidence="3">
    <location>
        <begin position="111"/>
        <end position="136"/>
    </location>
</feature>
<reference evidence="4" key="2">
    <citation type="submission" date="2021-04" db="EMBL/GenBank/DDBJ databases">
        <title>Genome-wide patterns of bracovirus chromosomal integration into multiple host tissues during parasitism.</title>
        <authorList>
            <person name="Chebbi M.A.C."/>
        </authorList>
    </citation>
    <scope>NUCLEOTIDE SEQUENCE</scope>
    <source>
        <tissue evidence="4">Whole body</tissue>
    </source>
</reference>
<feature type="transmembrane region" description="Helical" evidence="3">
    <location>
        <begin position="322"/>
        <end position="343"/>
    </location>
</feature>
<dbReference type="GO" id="GO:0015179">
    <property type="term" value="F:L-amino acid transmembrane transporter activity"/>
    <property type="evidence" value="ECO:0007669"/>
    <property type="project" value="TreeGrafter"/>
</dbReference>
<comment type="caution">
    <text evidence="4">The sequence shown here is derived from an EMBL/GenBank/DDBJ whole genome shotgun (WGS) entry which is preliminary data.</text>
</comment>
<dbReference type="AlphaFoldDB" id="A0A8J5UNA3"/>
<evidence type="ECO:0000256" key="3">
    <source>
        <dbReference type="SAM" id="Phobius"/>
    </source>
</evidence>
<feature type="transmembrane region" description="Helical" evidence="3">
    <location>
        <begin position="275"/>
        <end position="302"/>
    </location>
</feature>
<name>A0A8J5UNA3_9HYME</name>
<dbReference type="OrthoDB" id="6581954at2759"/>
<feature type="transmembrane region" description="Helical" evidence="3">
    <location>
        <begin position="570"/>
        <end position="592"/>
    </location>
</feature>
<proteinExistence type="predicted"/>
<dbReference type="GO" id="GO:0046872">
    <property type="term" value="F:metal ion binding"/>
    <property type="evidence" value="ECO:0007669"/>
    <property type="project" value="UniProtKB-KW"/>
</dbReference>
<dbReference type="GO" id="GO:0015187">
    <property type="term" value="F:glycine transmembrane transporter activity"/>
    <property type="evidence" value="ECO:0007669"/>
    <property type="project" value="TreeGrafter"/>
</dbReference>
<dbReference type="GO" id="GO:0089718">
    <property type="term" value="P:amino acid import across plasma membrane"/>
    <property type="evidence" value="ECO:0007669"/>
    <property type="project" value="TreeGrafter"/>
</dbReference>
<sequence>MTLDRIESPKAKKKLSLGVGGAFVELSAERTGWANKTEFILSCIGYAIGIGNVWRFPFFVYRNGRGAFLISFILMLITMGLPIFFMELCIGQYTGVGPMEAYRRMSPAFGGLGICTLVVIGLVTVYYMVIIAWTLFYTFASFSSKLAWAYCDNGFNTENCYSGLEDKQCQDTNSTTIFFNKTCQLITKVCYNFAYDNGNKSYCFNETHHKSIRKLYDSVLSSEEYFSDYVLGIRGATWDNWGGIRWELLGCLTLAWIICYLCLIRGVQSVGKIVYFTALFPYFVLIALLIRGLTLDGAGYGIKWFITPVWPTLYDAKVWGDAASQIFYSLGIGCGSLITISSFSTFSNNCHRDAIFITFTNLFTSIFAGIVIFSIMGYLAKQMDLPLEDVVKSGPALAFIAYPEAVVRMPLSNLWAILFFFMLFILGLGSQFAGVQAINTAILDVRPSLRKHESLVILVICICEWILALPMIFDGGVYLNTLMDWNTASWAILLIGLLEVAVPAWCYGCNKFLDNIAEMDMPFGRFIRGYWWLSWTFLAPITCLGVFGYQMYIFTPVYYGKYVFPNWANLIGIFIGLSTLAPLPLYFIYCLYKGPRNWNLFRLTERWGPSKKTSWQL</sequence>
<feature type="binding site" evidence="1">
    <location>
        <position position="45"/>
    </location>
    <ligand>
        <name>Na(+)</name>
        <dbReference type="ChEBI" id="CHEBI:29101"/>
        <label>1</label>
    </ligand>
</feature>
<feature type="transmembrane region" description="Helical" evidence="3">
    <location>
        <begin position="39"/>
        <end position="61"/>
    </location>
</feature>
<feature type="transmembrane region" description="Helical" evidence="3">
    <location>
        <begin position="455"/>
        <end position="473"/>
    </location>
</feature>
<feature type="binding site" evidence="1">
    <location>
        <position position="426"/>
    </location>
    <ligand>
        <name>Na(+)</name>
        <dbReference type="ChEBI" id="CHEBI:29101"/>
        <label>1</label>
    </ligand>
</feature>